<accession>A0A919R2N0</accession>
<keyword evidence="2" id="KW-0472">Membrane</keyword>
<dbReference type="SUPFAM" id="SSF53474">
    <property type="entry name" value="alpha/beta-Hydrolases"/>
    <property type="match status" value="1"/>
</dbReference>
<protein>
    <submittedName>
        <fullName evidence="3">Esterase</fullName>
    </submittedName>
</protein>
<dbReference type="Proteomes" id="UP000655287">
    <property type="component" value="Unassembled WGS sequence"/>
</dbReference>
<name>A0A919R2N0_9ACTN</name>
<keyword evidence="4" id="KW-1185">Reference proteome</keyword>
<keyword evidence="2" id="KW-1133">Transmembrane helix</keyword>
<feature type="transmembrane region" description="Helical" evidence="2">
    <location>
        <begin position="39"/>
        <end position="61"/>
    </location>
</feature>
<dbReference type="PANTHER" id="PTHR48098:SF1">
    <property type="entry name" value="DIACYLGLYCEROL ACYLTRANSFERASE_MYCOLYLTRANSFERASE AG85A"/>
    <property type="match status" value="1"/>
</dbReference>
<feature type="transmembrane region" description="Helical" evidence="2">
    <location>
        <begin position="6"/>
        <end position="27"/>
    </location>
</feature>
<dbReference type="Pfam" id="PF00756">
    <property type="entry name" value="Esterase"/>
    <property type="match status" value="1"/>
</dbReference>
<sequence>MELTATSLQVAAILLAVGGLAGSAWWLWPRLSARTWPAVLGRVGVLVGNQVLTLGALALLINNYFGFYGSWDDLLGSGRGAAAPIVADLEQEPPDAPSSARVQVMSSSPVTLSRGGQRYQGGRLEHVVVTGAASTLSAPAYVYLPPQYFDPRYAGTRFPAVLVLTGYPGDARNLITRMNIPATAARSIDRREMAPAILILMRPTLAPPRDTECMDVPDGPQVETFFTKDLREAMAGVFRVGTEPASWGVLGGSTGGYCALKMSMRHPESFGAAASLSGYYRPPADATTGDLFGGSPDLAQENDLMWRLANLPHPPISVLVTSSRKGESNYRTTLDFLAAVRPPMQAASLILPSGGHNFTTWNRELPQALPWIVSRLRLPDEIAATPAPAPGPATSAAPVAPTP</sequence>
<reference evidence="3" key="1">
    <citation type="submission" date="2021-01" db="EMBL/GenBank/DDBJ databases">
        <title>Whole genome shotgun sequence of Sphaerisporangium rufum NBRC 109079.</title>
        <authorList>
            <person name="Komaki H."/>
            <person name="Tamura T."/>
        </authorList>
    </citation>
    <scope>NUCLEOTIDE SEQUENCE</scope>
    <source>
        <strain evidence="3">NBRC 109079</strain>
    </source>
</reference>
<keyword evidence="2" id="KW-0812">Transmembrane</keyword>
<feature type="compositionally biased region" description="Low complexity" evidence="1">
    <location>
        <begin position="392"/>
        <end position="403"/>
    </location>
</feature>
<proteinExistence type="predicted"/>
<gene>
    <name evidence="3" type="ORF">Sru01_31800</name>
</gene>
<evidence type="ECO:0000256" key="1">
    <source>
        <dbReference type="SAM" id="MobiDB-lite"/>
    </source>
</evidence>
<dbReference type="PANTHER" id="PTHR48098">
    <property type="entry name" value="ENTEROCHELIN ESTERASE-RELATED"/>
    <property type="match status" value="1"/>
</dbReference>
<organism evidence="3 4">
    <name type="scientific">Sphaerisporangium rufum</name>
    <dbReference type="NCBI Taxonomy" id="1381558"/>
    <lineage>
        <taxon>Bacteria</taxon>
        <taxon>Bacillati</taxon>
        <taxon>Actinomycetota</taxon>
        <taxon>Actinomycetes</taxon>
        <taxon>Streptosporangiales</taxon>
        <taxon>Streptosporangiaceae</taxon>
        <taxon>Sphaerisporangium</taxon>
    </lineage>
</organism>
<dbReference type="InterPro" id="IPR000801">
    <property type="entry name" value="Esterase-like"/>
</dbReference>
<dbReference type="InterPro" id="IPR029058">
    <property type="entry name" value="AB_hydrolase_fold"/>
</dbReference>
<dbReference type="EMBL" id="BOOU01000045">
    <property type="protein sequence ID" value="GII78198.1"/>
    <property type="molecule type" value="Genomic_DNA"/>
</dbReference>
<dbReference type="RefSeq" id="WP_203985345.1">
    <property type="nucleotide sequence ID" value="NZ_BOOU01000045.1"/>
</dbReference>
<dbReference type="AlphaFoldDB" id="A0A919R2N0"/>
<evidence type="ECO:0000313" key="4">
    <source>
        <dbReference type="Proteomes" id="UP000655287"/>
    </source>
</evidence>
<evidence type="ECO:0000256" key="2">
    <source>
        <dbReference type="SAM" id="Phobius"/>
    </source>
</evidence>
<feature type="region of interest" description="Disordered" evidence="1">
    <location>
        <begin position="383"/>
        <end position="403"/>
    </location>
</feature>
<evidence type="ECO:0000313" key="3">
    <source>
        <dbReference type="EMBL" id="GII78198.1"/>
    </source>
</evidence>
<comment type="caution">
    <text evidence="3">The sequence shown here is derived from an EMBL/GenBank/DDBJ whole genome shotgun (WGS) entry which is preliminary data.</text>
</comment>
<dbReference type="GO" id="GO:0016747">
    <property type="term" value="F:acyltransferase activity, transferring groups other than amino-acyl groups"/>
    <property type="evidence" value="ECO:0007669"/>
    <property type="project" value="TreeGrafter"/>
</dbReference>
<dbReference type="InterPro" id="IPR050583">
    <property type="entry name" value="Mycobacterial_A85_antigen"/>
</dbReference>
<dbReference type="Gene3D" id="3.40.50.1820">
    <property type="entry name" value="alpha/beta hydrolase"/>
    <property type="match status" value="1"/>
</dbReference>